<gene>
    <name evidence="5" type="ORF">IAA96_03395</name>
</gene>
<dbReference type="PANTHER" id="PTHR43567">
    <property type="entry name" value="FLAVOREDOXIN-RELATED-RELATED"/>
    <property type="match status" value="1"/>
</dbReference>
<dbReference type="EMBL" id="JADIMS010000055">
    <property type="protein sequence ID" value="MBO8450132.1"/>
    <property type="molecule type" value="Genomic_DNA"/>
</dbReference>
<comment type="caution">
    <text evidence="5">The sequence shown here is derived from an EMBL/GenBank/DDBJ whole genome shotgun (WGS) entry which is preliminary data.</text>
</comment>
<accession>A0A9D9ELQ1</accession>
<dbReference type="GO" id="GO:0016646">
    <property type="term" value="F:oxidoreductase activity, acting on the CH-NH group of donors, NAD or NADP as acceptor"/>
    <property type="evidence" value="ECO:0007669"/>
    <property type="project" value="UniProtKB-ARBA"/>
</dbReference>
<name>A0A9D9ELQ1_9SPIR</name>
<dbReference type="InterPro" id="IPR002563">
    <property type="entry name" value="Flavin_Rdtase-like_dom"/>
</dbReference>
<evidence type="ECO:0000313" key="6">
    <source>
        <dbReference type="Proteomes" id="UP000823616"/>
    </source>
</evidence>
<dbReference type="PANTHER" id="PTHR43567:SF1">
    <property type="entry name" value="FLAVOREDOXIN"/>
    <property type="match status" value="1"/>
</dbReference>
<organism evidence="5 6">
    <name type="scientific">Candidatus Avitreponema avistercoris</name>
    <dbReference type="NCBI Taxonomy" id="2840705"/>
    <lineage>
        <taxon>Bacteria</taxon>
        <taxon>Pseudomonadati</taxon>
        <taxon>Spirochaetota</taxon>
        <taxon>Spirochaetia</taxon>
        <taxon>Spirochaetales</taxon>
        <taxon>Candidatus Avitreponema</taxon>
    </lineage>
</organism>
<reference evidence="5" key="2">
    <citation type="journal article" date="2021" name="PeerJ">
        <title>Extensive microbial diversity within the chicken gut microbiome revealed by metagenomics and culture.</title>
        <authorList>
            <person name="Gilroy R."/>
            <person name="Ravi A."/>
            <person name="Getino M."/>
            <person name="Pursley I."/>
            <person name="Horton D.L."/>
            <person name="Alikhan N.F."/>
            <person name="Baker D."/>
            <person name="Gharbi K."/>
            <person name="Hall N."/>
            <person name="Watson M."/>
            <person name="Adriaenssens E.M."/>
            <person name="Foster-Nyarko E."/>
            <person name="Jarju S."/>
            <person name="Secka A."/>
            <person name="Antonio M."/>
            <person name="Oren A."/>
            <person name="Chaudhuri R.R."/>
            <person name="La Ragione R."/>
            <person name="Hildebrand F."/>
            <person name="Pallen M.J."/>
        </authorList>
    </citation>
    <scope>NUCLEOTIDE SEQUENCE</scope>
    <source>
        <strain evidence="5">B3-4054</strain>
    </source>
</reference>
<dbReference type="InterPro" id="IPR052174">
    <property type="entry name" value="Flavoredoxin"/>
</dbReference>
<dbReference type="AlphaFoldDB" id="A0A9D9ELQ1"/>
<dbReference type="Gene3D" id="2.30.110.10">
    <property type="entry name" value="Electron Transport, Fmn-binding Protein, Chain A"/>
    <property type="match status" value="1"/>
</dbReference>
<dbReference type="Proteomes" id="UP000823616">
    <property type="component" value="Unassembled WGS sequence"/>
</dbReference>
<keyword evidence="2" id="KW-0285">Flavoprotein</keyword>
<evidence type="ECO:0000259" key="4">
    <source>
        <dbReference type="Pfam" id="PF01613"/>
    </source>
</evidence>
<dbReference type="SUPFAM" id="SSF50475">
    <property type="entry name" value="FMN-binding split barrel"/>
    <property type="match status" value="1"/>
</dbReference>
<reference evidence="5" key="1">
    <citation type="submission" date="2020-10" db="EMBL/GenBank/DDBJ databases">
        <authorList>
            <person name="Gilroy R."/>
        </authorList>
    </citation>
    <scope>NUCLEOTIDE SEQUENCE</scope>
    <source>
        <strain evidence="5">B3-4054</strain>
    </source>
</reference>
<sequence length="186" mass="19884">MKQSLGANPCIYPQPVLIVATFNADGTANAMNAAWGGVCDYKKISLILDKGHKTVKNLLERKAFTVSIADVPHVVQADYLGLVSGNTESDKVTKAGLTWTKSGTVDAPVIAEFPLTLECTLESYDESTERATAAVVNTLADSAILTEGKIDLQKFRPLTFDPVNHDYVALGGKAGKAFHDGKALMQ</sequence>
<evidence type="ECO:0000256" key="3">
    <source>
        <dbReference type="ARBA" id="ARBA00038054"/>
    </source>
</evidence>
<protein>
    <submittedName>
        <fullName evidence="5">Flavin reductase</fullName>
    </submittedName>
</protein>
<feature type="domain" description="Flavin reductase like" evidence="4">
    <location>
        <begin position="12"/>
        <end position="123"/>
    </location>
</feature>
<dbReference type="GO" id="GO:0010181">
    <property type="term" value="F:FMN binding"/>
    <property type="evidence" value="ECO:0007669"/>
    <property type="project" value="InterPro"/>
</dbReference>
<evidence type="ECO:0000256" key="2">
    <source>
        <dbReference type="ARBA" id="ARBA00022630"/>
    </source>
</evidence>
<evidence type="ECO:0000313" key="5">
    <source>
        <dbReference type="EMBL" id="MBO8450132.1"/>
    </source>
</evidence>
<proteinExistence type="inferred from homology"/>
<evidence type="ECO:0000256" key="1">
    <source>
        <dbReference type="ARBA" id="ARBA00001917"/>
    </source>
</evidence>
<dbReference type="InterPro" id="IPR012349">
    <property type="entry name" value="Split_barrel_FMN-bd"/>
</dbReference>
<comment type="similarity">
    <text evidence="3">Belongs to the flavoredoxin family.</text>
</comment>
<dbReference type="Pfam" id="PF01613">
    <property type="entry name" value="Flavin_Reduct"/>
    <property type="match status" value="1"/>
</dbReference>
<comment type="cofactor">
    <cofactor evidence="1">
        <name>FMN</name>
        <dbReference type="ChEBI" id="CHEBI:58210"/>
    </cofactor>
</comment>